<evidence type="ECO:0000256" key="1">
    <source>
        <dbReference type="SAM" id="MobiDB-lite"/>
    </source>
</evidence>
<evidence type="ECO:0000313" key="3">
    <source>
        <dbReference type="Proteomes" id="UP000002700"/>
    </source>
</evidence>
<dbReference type="EnsemblBacteria" id="ABA50776">
    <property type="protein sequence ID" value="ABA50776"/>
    <property type="gene ID" value="BURPS1710b_2864"/>
</dbReference>
<dbReference type="AlphaFoldDB" id="Q3JQA5"/>
<dbReference type="HOGENOM" id="CLU_3395552_0_0_4"/>
<proteinExistence type="predicted"/>
<gene>
    <name evidence="2" type="ordered locus">BURPS1710b_2864</name>
</gene>
<accession>Q3JQA5</accession>
<organism evidence="2 3">
    <name type="scientific">Burkholderia pseudomallei (strain 1710b)</name>
    <dbReference type="NCBI Taxonomy" id="320372"/>
    <lineage>
        <taxon>Bacteria</taxon>
        <taxon>Pseudomonadati</taxon>
        <taxon>Pseudomonadota</taxon>
        <taxon>Betaproteobacteria</taxon>
        <taxon>Burkholderiales</taxon>
        <taxon>Burkholderiaceae</taxon>
        <taxon>Burkholderia</taxon>
        <taxon>pseudomallei group</taxon>
    </lineage>
</organism>
<name>Q3JQA5_BURP1</name>
<reference evidence="2 3" key="1">
    <citation type="submission" date="2005-09" db="EMBL/GenBank/DDBJ databases">
        <authorList>
            <person name="Woods D.E."/>
            <person name="Nierman W.C."/>
        </authorList>
    </citation>
    <scope>NUCLEOTIDE SEQUENCE [LARGE SCALE GENOMIC DNA]</scope>
    <source>
        <strain evidence="2 3">1710b</strain>
    </source>
</reference>
<dbReference type="Proteomes" id="UP000002700">
    <property type="component" value="Chromosome I"/>
</dbReference>
<evidence type="ECO:0000313" key="2">
    <source>
        <dbReference type="EMBL" id="ABA50776.1"/>
    </source>
</evidence>
<dbReference type="KEGG" id="bpm:BURPS1710b_2864"/>
<protein>
    <submittedName>
        <fullName evidence="2">Uncharacterized protein</fullName>
    </submittedName>
</protein>
<sequence length="36" mass="4295">MSRHRVAPPRRLERGRAIERADQHANRRAPRINPRP</sequence>
<dbReference type="EMBL" id="CP000124">
    <property type="protein sequence ID" value="ABA50776.1"/>
    <property type="molecule type" value="Genomic_DNA"/>
</dbReference>
<feature type="compositionally biased region" description="Basic and acidic residues" evidence="1">
    <location>
        <begin position="10"/>
        <end position="25"/>
    </location>
</feature>
<feature type="region of interest" description="Disordered" evidence="1">
    <location>
        <begin position="1"/>
        <end position="36"/>
    </location>
</feature>